<dbReference type="InterPro" id="IPR042176">
    <property type="entry name" value="Pantoate_ligase_C"/>
</dbReference>
<comment type="function">
    <text evidence="8">Catalyzes the condensation of pantoate with beta-alanine in an ATP-dependent reaction via a pantoyl-adenylate intermediate.</text>
</comment>
<evidence type="ECO:0000256" key="5">
    <source>
        <dbReference type="ARBA" id="ARBA00022741"/>
    </source>
</evidence>
<reference evidence="9 10" key="1">
    <citation type="submission" date="2024-01" db="EMBL/GenBank/DDBJ databases">
        <title>Niabella digestum sp. nov., isolated from waste digestion system.</title>
        <authorList>
            <person name="Zhang L."/>
        </authorList>
    </citation>
    <scope>NUCLEOTIDE SEQUENCE [LARGE SCALE GENOMIC DNA]</scope>
    <source>
        <strain evidence="9 10">A18</strain>
    </source>
</reference>
<protein>
    <recommendedName>
        <fullName evidence="8">Pantothenate synthetase</fullName>
        <shortName evidence="8">PS</shortName>
        <ecNumber evidence="8">6.3.2.1</ecNumber>
    </recommendedName>
    <alternativeName>
        <fullName evidence="8">Pantoate--beta-alanine ligase</fullName>
    </alternativeName>
    <alternativeName>
        <fullName evidence="8">Pantoate-activating enzyme</fullName>
    </alternativeName>
</protein>
<feature type="binding site" evidence="8">
    <location>
        <position position="180"/>
    </location>
    <ligand>
        <name>ATP</name>
        <dbReference type="ChEBI" id="CHEBI:30616"/>
    </ligand>
</feature>
<dbReference type="CDD" id="cd00560">
    <property type="entry name" value="PanC"/>
    <property type="match status" value="1"/>
</dbReference>
<keyword evidence="10" id="KW-1185">Reference proteome</keyword>
<dbReference type="InterPro" id="IPR014729">
    <property type="entry name" value="Rossmann-like_a/b/a_fold"/>
</dbReference>
<evidence type="ECO:0000256" key="7">
    <source>
        <dbReference type="ARBA" id="ARBA00048258"/>
    </source>
</evidence>
<comment type="subcellular location">
    <subcellularLocation>
        <location evidence="8">Cytoplasm</location>
    </subcellularLocation>
</comment>
<evidence type="ECO:0000313" key="9">
    <source>
        <dbReference type="EMBL" id="MEE6187909.1"/>
    </source>
</evidence>
<accession>A0ABU7RIS4</accession>
<keyword evidence="5 8" id="KW-0547">Nucleotide-binding</keyword>
<dbReference type="SUPFAM" id="SSF52374">
    <property type="entry name" value="Nucleotidylyl transferase"/>
    <property type="match status" value="1"/>
</dbReference>
<organism evidence="9 10">
    <name type="scientific">Niabella digestorum</name>
    <dbReference type="NCBI Taxonomy" id="3117701"/>
    <lineage>
        <taxon>Bacteria</taxon>
        <taxon>Pseudomonadati</taxon>
        <taxon>Bacteroidota</taxon>
        <taxon>Chitinophagia</taxon>
        <taxon>Chitinophagales</taxon>
        <taxon>Chitinophagaceae</taxon>
        <taxon>Niabella</taxon>
    </lineage>
</organism>
<evidence type="ECO:0000313" key="10">
    <source>
        <dbReference type="Proteomes" id="UP001357452"/>
    </source>
</evidence>
<evidence type="ECO:0000256" key="1">
    <source>
        <dbReference type="ARBA" id="ARBA00004990"/>
    </source>
</evidence>
<dbReference type="Gene3D" id="3.40.50.620">
    <property type="entry name" value="HUPs"/>
    <property type="match status" value="1"/>
</dbReference>
<dbReference type="EC" id="6.3.2.1" evidence="8"/>
<dbReference type="Proteomes" id="UP001357452">
    <property type="component" value="Unassembled WGS sequence"/>
</dbReference>
<feature type="binding site" evidence="8">
    <location>
        <position position="155"/>
    </location>
    <ligand>
        <name>(R)-pantoate</name>
        <dbReference type="ChEBI" id="CHEBI:15980"/>
    </ligand>
</feature>
<evidence type="ECO:0000256" key="4">
    <source>
        <dbReference type="ARBA" id="ARBA00022655"/>
    </source>
</evidence>
<name>A0ABU7RIS4_9BACT</name>
<feature type="binding site" evidence="8">
    <location>
        <position position="61"/>
    </location>
    <ligand>
        <name>beta-alanine</name>
        <dbReference type="ChEBI" id="CHEBI:57966"/>
    </ligand>
</feature>
<comment type="subunit">
    <text evidence="8">Homodimer.</text>
</comment>
<feature type="binding site" evidence="8">
    <location>
        <begin position="30"/>
        <end position="37"/>
    </location>
    <ligand>
        <name>ATP</name>
        <dbReference type="ChEBI" id="CHEBI:30616"/>
    </ligand>
</feature>
<keyword evidence="6 8" id="KW-0067">ATP-binding</keyword>
<dbReference type="NCBIfam" id="TIGR00018">
    <property type="entry name" value="panC"/>
    <property type="match status" value="1"/>
</dbReference>
<evidence type="ECO:0000256" key="6">
    <source>
        <dbReference type="ARBA" id="ARBA00022840"/>
    </source>
</evidence>
<evidence type="ECO:0000256" key="2">
    <source>
        <dbReference type="ARBA" id="ARBA00009256"/>
    </source>
</evidence>
<sequence length="283" mass="31875">MKVCHKVADIQKYISYSRKEGKSIGFVPTMGALHEGHLSLLRACNTHSDISVVSIFVNPTQFNDKNDLEKYPKTIENDLLALLNEQCAVLFYPDVEEIYPSGTQLQQTYDLGVLETLFEGHYRPGHFQGVCQVVDRLFSIIHPNKVFFGQKDYQQCMVIKKLIALQPAFSNIEMHIVPTVREQSGLAMSSRNLRLSEDEKALATTIYQSLLFIKQSIKPGGTDILTSRAKEQLEQKGFKVDYVAVAHAITLEPVHHWDGKIPLVALIAAYLGNVRLIDNMILS</sequence>
<keyword evidence="3 8" id="KW-0436">Ligase</keyword>
<dbReference type="Gene3D" id="3.30.1300.10">
    <property type="entry name" value="Pantoate-beta-alanine ligase, C-terminal domain"/>
    <property type="match status" value="1"/>
</dbReference>
<dbReference type="HAMAP" id="MF_00158">
    <property type="entry name" value="PanC"/>
    <property type="match status" value="1"/>
</dbReference>
<proteinExistence type="inferred from homology"/>
<dbReference type="GO" id="GO:0004592">
    <property type="term" value="F:pantoate-beta-alanine ligase activity"/>
    <property type="evidence" value="ECO:0007669"/>
    <property type="project" value="UniProtKB-EC"/>
</dbReference>
<comment type="miscellaneous">
    <text evidence="8">The reaction proceeds by a bi uni uni bi ping pong mechanism.</text>
</comment>
<gene>
    <name evidence="8 9" type="primary">panC</name>
    <name evidence="9" type="ORF">V2H41_11560</name>
</gene>
<evidence type="ECO:0000256" key="3">
    <source>
        <dbReference type="ARBA" id="ARBA00022598"/>
    </source>
</evidence>
<dbReference type="Pfam" id="PF02569">
    <property type="entry name" value="Pantoate_ligase"/>
    <property type="match status" value="1"/>
</dbReference>
<evidence type="ECO:0000256" key="8">
    <source>
        <dbReference type="HAMAP-Rule" id="MF_00158"/>
    </source>
</evidence>
<feature type="binding site" evidence="8">
    <location>
        <begin position="188"/>
        <end position="191"/>
    </location>
    <ligand>
        <name>ATP</name>
        <dbReference type="ChEBI" id="CHEBI:30616"/>
    </ligand>
</feature>
<keyword evidence="8" id="KW-0963">Cytoplasm</keyword>
<comment type="pathway">
    <text evidence="1 8">Cofactor biosynthesis; (R)-pantothenate biosynthesis; (R)-pantothenate from (R)-pantoate and beta-alanine: step 1/1.</text>
</comment>
<dbReference type="PANTHER" id="PTHR21299">
    <property type="entry name" value="CYTIDYLATE KINASE/PANTOATE-BETA-ALANINE LIGASE"/>
    <property type="match status" value="1"/>
</dbReference>
<dbReference type="InterPro" id="IPR003721">
    <property type="entry name" value="Pantoate_ligase"/>
</dbReference>
<feature type="binding site" evidence="8">
    <location>
        <begin position="149"/>
        <end position="152"/>
    </location>
    <ligand>
        <name>ATP</name>
        <dbReference type="ChEBI" id="CHEBI:30616"/>
    </ligand>
</feature>
<feature type="active site" description="Proton donor" evidence="8">
    <location>
        <position position="37"/>
    </location>
</feature>
<dbReference type="EMBL" id="JAZGLY010000007">
    <property type="protein sequence ID" value="MEE6187909.1"/>
    <property type="molecule type" value="Genomic_DNA"/>
</dbReference>
<comment type="similarity">
    <text evidence="2 8">Belongs to the pantothenate synthetase family.</text>
</comment>
<feature type="binding site" evidence="8">
    <location>
        <position position="61"/>
    </location>
    <ligand>
        <name>(R)-pantoate</name>
        <dbReference type="ChEBI" id="CHEBI:15980"/>
    </ligand>
</feature>
<keyword evidence="4 8" id="KW-0566">Pantothenate biosynthesis</keyword>
<comment type="caution">
    <text evidence="9">The sequence shown here is derived from an EMBL/GenBank/DDBJ whole genome shotgun (WGS) entry which is preliminary data.</text>
</comment>
<dbReference type="PANTHER" id="PTHR21299:SF1">
    <property type="entry name" value="PANTOATE--BETA-ALANINE LIGASE"/>
    <property type="match status" value="1"/>
</dbReference>
<comment type="catalytic activity">
    <reaction evidence="7 8">
        <text>(R)-pantoate + beta-alanine + ATP = (R)-pantothenate + AMP + diphosphate + H(+)</text>
        <dbReference type="Rhea" id="RHEA:10912"/>
        <dbReference type="ChEBI" id="CHEBI:15378"/>
        <dbReference type="ChEBI" id="CHEBI:15980"/>
        <dbReference type="ChEBI" id="CHEBI:29032"/>
        <dbReference type="ChEBI" id="CHEBI:30616"/>
        <dbReference type="ChEBI" id="CHEBI:33019"/>
        <dbReference type="ChEBI" id="CHEBI:57966"/>
        <dbReference type="ChEBI" id="CHEBI:456215"/>
        <dbReference type="EC" id="6.3.2.1"/>
    </reaction>
</comment>
<dbReference type="RefSeq" id="WP_330975315.1">
    <property type="nucleotide sequence ID" value="NZ_JAZGLY010000007.1"/>
</dbReference>